<protein>
    <submittedName>
        <fullName evidence="10">Cystine transport system permease protein</fullName>
    </submittedName>
</protein>
<keyword evidence="4 8" id="KW-0812">Transmembrane</keyword>
<dbReference type="AlphaFoldDB" id="A0A7W8CZW2"/>
<name>A0A7W8CZW2_9FIRM</name>
<evidence type="ECO:0000256" key="4">
    <source>
        <dbReference type="ARBA" id="ARBA00022692"/>
    </source>
</evidence>
<evidence type="ECO:0000259" key="9">
    <source>
        <dbReference type="PROSITE" id="PS50928"/>
    </source>
</evidence>
<comment type="similarity">
    <text evidence="8">Belongs to the binding-protein-dependent transport system permease family.</text>
</comment>
<feature type="domain" description="ABC transmembrane type-1" evidence="9">
    <location>
        <begin position="21"/>
        <end position="209"/>
    </location>
</feature>
<reference evidence="10 11" key="1">
    <citation type="submission" date="2020-08" db="EMBL/GenBank/DDBJ databases">
        <title>Genomic Encyclopedia of Type Strains, Phase IV (KMG-IV): sequencing the most valuable type-strain genomes for metagenomic binning, comparative biology and taxonomic classification.</title>
        <authorList>
            <person name="Goeker M."/>
        </authorList>
    </citation>
    <scope>NUCLEOTIDE SEQUENCE [LARGE SCALE GENOMIC DNA]</scope>
    <source>
        <strain evidence="10 11">DSM 25799</strain>
    </source>
</reference>
<dbReference type="PANTHER" id="PTHR30614:SF0">
    <property type="entry name" value="L-CYSTINE TRANSPORT SYSTEM PERMEASE PROTEIN TCYL"/>
    <property type="match status" value="1"/>
</dbReference>
<sequence>MNTEVLQLWKESFWTILQPGLQYTIPLTLVSFGLGLLIAILSALCQVGNVKVFKQIFQLYVWIFRGTPLLVQLFIVFYGLPNIGIMLEAIPSAILTFSLNVGAYASETIRGSILAVDTGQKEAAYACGFTYAQTMYHIVLPQAIKNSIPALFNTFIGLVKDTSLAANITVAEMFQVTQNIVARTYEPLWLYIEVAFIYLIFCTVLTRVQKYIEARWNLKEGAV</sequence>
<keyword evidence="6 8" id="KW-1133">Transmembrane helix</keyword>
<keyword evidence="11" id="KW-1185">Reference proteome</keyword>
<evidence type="ECO:0000313" key="10">
    <source>
        <dbReference type="EMBL" id="MBB5183439.1"/>
    </source>
</evidence>
<accession>A0A7W8CZW2</accession>
<dbReference type="RefSeq" id="WP_183328730.1">
    <property type="nucleotide sequence ID" value="NZ_JACHHK010000005.1"/>
</dbReference>
<dbReference type="Pfam" id="PF00528">
    <property type="entry name" value="BPD_transp_1"/>
    <property type="match status" value="1"/>
</dbReference>
<dbReference type="Proteomes" id="UP000539953">
    <property type="component" value="Unassembled WGS sequence"/>
</dbReference>
<keyword evidence="3" id="KW-1003">Cell membrane</keyword>
<dbReference type="Gene3D" id="1.10.3720.10">
    <property type="entry name" value="MetI-like"/>
    <property type="match status" value="1"/>
</dbReference>
<keyword evidence="5" id="KW-0029">Amino-acid transport</keyword>
<dbReference type="InterPro" id="IPR000515">
    <property type="entry name" value="MetI-like"/>
</dbReference>
<evidence type="ECO:0000256" key="5">
    <source>
        <dbReference type="ARBA" id="ARBA00022970"/>
    </source>
</evidence>
<feature type="transmembrane region" description="Helical" evidence="8">
    <location>
        <begin position="188"/>
        <end position="208"/>
    </location>
</feature>
<dbReference type="FunFam" id="1.10.3720.10:FF:000033">
    <property type="entry name" value="Polar amino acid ABC transporter permease"/>
    <property type="match status" value="1"/>
</dbReference>
<evidence type="ECO:0000256" key="1">
    <source>
        <dbReference type="ARBA" id="ARBA00004651"/>
    </source>
</evidence>
<dbReference type="InterPro" id="IPR043429">
    <property type="entry name" value="ArtM/GltK/GlnP/TcyL/YhdX-like"/>
</dbReference>
<feature type="transmembrane region" description="Helical" evidence="8">
    <location>
        <begin position="59"/>
        <end position="80"/>
    </location>
</feature>
<gene>
    <name evidence="10" type="ORF">HNQ47_001461</name>
</gene>
<evidence type="ECO:0000313" key="11">
    <source>
        <dbReference type="Proteomes" id="UP000539953"/>
    </source>
</evidence>
<dbReference type="EMBL" id="JACHHK010000005">
    <property type="protein sequence ID" value="MBB5183439.1"/>
    <property type="molecule type" value="Genomic_DNA"/>
</dbReference>
<feature type="transmembrane region" description="Helical" evidence="8">
    <location>
        <begin position="20"/>
        <end position="47"/>
    </location>
</feature>
<dbReference type="GO" id="GO:0015184">
    <property type="term" value="F:L-cystine transmembrane transporter activity"/>
    <property type="evidence" value="ECO:0007669"/>
    <property type="project" value="TreeGrafter"/>
</dbReference>
<organism evidence="10 11">
    <name type="scientific">Catenisphaera adipataccumulans</name>
    <dbReference type="NCBI Taxonomy" id="700500"/>
    <lineage>
        <taxon>Bacteria</taxon>
        <taxon>Bacillati</taxon>
        <taxon>Bacillota</taxon>
        <taxon>Erysipelotrichia</taxon>
        <taxon>Erysipelotrichales</taxon>
        <taxon>Erysipelotrichaceae</taxon>
        <taxon>Catenisphaera</taxon>
    </lineage>
</organism>
<evidence type="ECO:0000256" key="7">
    <source>
        <dbReference type="ARBA" id="ARBA00023136"/>
    </source>
</evidence>
<evidence type="ECO:0000256" key="3">
    <source>
        <dbReference type="ARBA" id="ARBA00022475"/>
    </source>
</evidence>
<dbReference type="NCBIfam" id="TIGR01726">
    <property type="entry name" value="HEQRo_perm_3TM"/>
    <property type="match status" value="1"/>
</dbReference>
<proteinExistence type="inferred from homology"/>
<evidence type="ECO:0000256" key="2">
    <source>
        <dbReference type="ARBA" id="ARBA00022448"/>
    </source>
</evidence>
<evidence type="ECO:0000256" key="8">
    <source>
        <dbReference type="RuleBase" id="RU363032"/>
    </source>
</evidence>
<dbReference type="InterPro" id="IPR035906">
    <property type="entry name" value="MetI-like_sf"/>
</dbReference>
<dbReference type="PROSITE" id="PS50928">
    <property type="entry name" value="ABC_TM1"/>
    <property type="match status" value="1"/>
</dbReference>
<dbReference type="PANTHER" id="PTHR30614">
    <property type="entry name" value="MEMBRANE COMPONENT OF AMINO ACID ABC TRANSPORTER"/>
    <property type="match status" value="1"/>
</dbReference>
<keyword evidence="7 8" id="KW-0472">Membrane</keyword>
<dbReference type="GO" id="GO:0043190">
    <property type="term" value="C:ATP-binding cassette (ABC) transporter complex"/>
    <property type="evidence" value="ECO:0007669"/>
    <property type="project" value="InterPro"/>
</dbReference>
<evidence type="ECO:0000256" key="6">
    <source>
        <dbReference type="ARBA" id="ARBA00022989"/>
    </source>
</evidence>
<dbReference type="SUPFAM" id="SSF161098">
    <property type="entry name" value="MetI-like"/>
    <property type="match status" value="1"/>
</dbReference>
<dbReference type="CDD" id="cd06261">
    <property type="entry name" value="TM_PBP2"/>
    <property type="match status" value="1"/>
</dbReference>
<comment type="caution">
    <text evidence="10">The sequence shown here is derived from an EMBL/GenBank/DDBJ whole genome shotgun (WGS) entry which is preliminary data.</text>
</comment>
<comment type="subcellular location">
    <subcellularLocation>
        <location evidence="1 8">Cell membrane</location>
        <topology evidence="1 8">Multi-pass membrane protein</topology>
    </subcellularLocation>
</comment>
<keyword evidence="2 8" id="KW-0813">Transport</keyword>
<dbReference type="InterPro" id="IPR010065">
    <property type="entry name" value="AA_ABC_transptr_permease_3TM"/>
</dbReference>